<name>A0A1S2L6I5_9BACI</name>
<dbReference type="KEGG" id="aia:AWH56_022420"/>
<evidence type="ECO:0000313" key="1">
    <source>
        <dbReference type="EMBL" id="OIJ07583.1"/>
    </source>
</evidence>
<reference evidence="2 3" key="3">
    <citation type="journal article" date="2019" name="Int. J. Syst. Evol. Microbiol.">
        <title>Anaerobacillus isosaccharinicus sp. nov., an alkaliphilic bacterium which degrades isosaccharinic acid.</title>
        <authorList>
            <person name="Bassil N.M."/>
            <person name="Lloyd J.R."/>
        </authorList>
    </citation>
    <scope>NUCLEOTIDE SEQUENCE [LARGE SCALE GENOMIC DNA]</scope>
    <source>
        <strain evidence="2 3">NB2006</strain>
    </source>
</reference>
<reference evidence="1 3" key="1">
    <citation type="submission" date="2016-10" db="EMBL/GenBank/DDBJ databases">
        <title>Draft genome sequences of four alkaliphilic bacteria belonging to the Anaerobacillus genus.</title>
        <authorList>
            <person name="Bassil N.M."/>
            <person name="Lloyd J.R."/>
        </authorList>
    </citation>
    <scope>NUCLEOTIDE SEQUENCE [LARGE SCALE GENOMIC DNA]</scope>
    <source>
        <strain evidence="1 3">NB2006</strain>
    </source>
</reference>
<evidence type="ECO:0000313" key="2">
    <source>
        <dbReference type="EMBL" id="QOY35409.1"/>
    </source>
</evidence>
<reference evidence="2" key="4">
    <citation type="submission" date="2020-10" db="EMBL/GenBank/DDBJ databases">
        <authorList>
            <person name="Bassil N.M."/>
            <person name="Lloyd J.R."/>
        </authorList>
    </citation>
    <scope>NUCLEOTIDE SEQUENCE</scope>
    <source>
        <strain evidence="2">NB2006</strain>
    </source>
</reference>
<protein>
    <submittedName>
        <fullName evidence="1">Uncharacterized protein</fullName>
    </submittedName>
</protein>
<dbReference type="EMBL" id="CP063356">
    <property type="protein sequence ID" value="QOY35409.1"/>
    <property type="molecule type" value="Genomic_DNA"/>
</dbReference>
<keyword evidence="3" id="KW-1185">Reference proteome</keyword>
<gene>
    <name evidence="2" type="ORF">AWH56_022420</name>
    <name evidence="1" type="ORF">AWH56_19925</name>
</gene>
<organism evidence="1 3">
    <name type="scientific">Anaerobacillus isosaccharinicus</name>
    <dbReference type="NCBI Taxonomy" id="1532552"/>
    <lineage>
        <taxon>Bacteria</taxon>
        <taxon>Bacillati</taxon>
        <taxon>Bacillota</taxon>
        <taxon>Bacilli</taxon>
        <taxon>Bacillales</taxon>
        <taxon>Bacillaceae</taxon>
        <taxon>Anaerobacillus</taxon>
    </lineage>
</organism>
<dbReference type="Proteomes" id="UP000180175">
    <property type="component" value="Chromosome"/>
</dbReference>
<dbReference type="EMBL" id="LQXD01000167">
    <property type="protein sequence ID" value="OIJ07583.1"/>
    <property type="molecule type" value="Genomic_DNA"/>
</dbReference>
<accession>A0A1S2L6I5</accession>
<evidence type="ECO:0000313" key="3">
    <source>
        <dbReference type="Proteomes" id="UP000180175"/>
    </source>
</evidence>
<proteinExistence type="predicted"/>
<dbReference type="AlphaFoldDB" id="A0A1S2L6I5"/>
<dbReference type="RefSeq" id="WP_071318715.1">
    <property type="nucleotide sequence ID" value="NZ_CP063356.2"/>
</dbReference>
<reference evidence="2 3" key="2">
    <citation type="journal article" date="2017" name="Genome Announc.">
        <title>Draft Genome Sequences of Four Alkaliphilic Bacteria Belonging to the Anaerobacillus Genus.</title>
        <authorList>
            <person name="Bassil N.M."/>
            <person name="Lloyd J.R."/>
        </authorList>
    </citation>
    <scope>NUCLEOTIDE SEQUENCE [LARGE SCALE GENOMIC DNA]</scope>
    <source>
        <strain evidence="2 3">NB2006</strain>
    </source>
</reference>
<sequence length="83" mass="9254">MEDILKQILSKLDNLEIGQGELANGQKALEKGQRGLLNRQEALEKGQQGLLNRQEALEKGQQSVNGHIIPDSHFHFNPGENLK</sequence>